<evidence type="ECO:0000256" key="6">
    <source>
        <dbReference type="ARBA" id="ARBA00022741"/>
    </source>
</evidence>
<feature type="region of interest" description="Disordered" evidence="13">
    <location>
        <begin position="945"/>
        <end position="1078"/>
    </location>
</feature>
<feature type="compositionally biased region" description="Polar residues" evidence="13">
    <location>
        <begin position="321"/>
        <end position="330"/>
    </location>
</feature>
<dbReference type="InterPro" id="IPR050940">
    <property type="entry name" value="Actin_reg-Ser/Thr_kinase"/>
</dbReference>
<evidence type="ECO:0000256" key="13">
    <source>
        <dbReference type="SAM" id="MobiDB-lite"/>
    </source>
</evidence>
<gene>
    <name evidence="18" type="primary">LOC107224897</name>
</gene>
<dbReference type="GO" id="GO:0046872">
    <property type="term" value="F:metal ion binding"/>
    <property type="evidence" value="ECO:0007669"/>
    <property type="project" value="UniProtKB-KW"/>
</dbReference>
<dbReference type="Pfam" id="PF00412">
    <property type="entry name" value="LIM"/>
    <property type="match status" value="2"/>
</dbReference>
<feature type="region of interest" description="Disordered" evidence="13">
    <location>
        <begin position="898"/>
        <end position="929"/>
    </location>
</feature>
<dbReference type="PANTHER" id="PTHR46485">
    <property type="entry name" value="LIM DOMAIN KINASE 1"/>
    <property type="match status" value="1"/>
</dbReference>
<feature type="compositionally biased region" description="Polar residues" evidence="13">
    <location>
        <begin position="787"/>
        <end position="799"/>
    </location>
</feature>
<dbReference type="PANTHER" id="PTHR46485:SF4">
    <property type="entry name" value="LIM DOMAIN KINASE 1"/>
    <property type="match status" value="1"/>
</dbReference>
<evidence type="ECO:0000256" key="12">
    <source>
        <dbReference type="PROSITE-ProRule" id="PRU10141"/>
    </source>
</evidence>
<evidence type="ECO:0000256" key="9">
    <source>
        <dbReference type="ARBA" id="ARBA00022840"/>
    </source>
</evidence>
<feature type="compositionally biased region" description="Basic and acidic residues" evidence="13">
    <location>
        <begin position="669"/>
        <end position="694"/>
    </location>
</feature>
<dbReference type="InterPro" id="IPR001478">
    <property type="entry name" value="PDZ"/>
</dbReference>
<dbReference type="SUPFAM" id="SSF56112">
    <property type="entry name" value="Protein kinase-like (PK-like)"/>
    <property type="match status" value="1"/>
</dbReference>
<dbReference type="CDD" id="cd06754">
    <property type="entry name" value="PDZ_LIMK-like"/>
    <property type="match status" value="1"/>
</dbReference>
<evidence type="ECO:0000256" key="7">
    <source>
        <dbReference type="ARBA" id="ARBA00022777"/>
    </source>
</evidence>
<keyword evidence="8 11" id="KW-0862">Zinc</keyword>
<feature type="binding site" evidence="12">
    <location>
        <position position="380"/>
    </location>
    <ligand>
        <name>ATP</name>
        <dbReference type="ChEBI" id="CHEBI:30616"/>
    </ligand>
</feature>
<feature type="compositionally biased region" description="Polar residues" evidence="13">
    <location>
        <begin position="1031"/>
        <end position="1048"/>
    </location>
</feature>
<protein>
    <recommendedName>
        <fullName evidence="2">non-specific serine/threonine protein kinase</fullName>
        <ecNumber evidence="2">2.7.11.1</ecNumber>
    </recommendedName>
</protein>
<dbReference type="GO" id="GO:0005634">
    <property type="term" value="C:nucleus"/>
    <property type="evidence" value="ECO:0007669"/>
    <property type="project" value="TreeGrafter"/>
</dbReference>
<dbReference type="GO" id="GO:0005737">
    <property type="term" value="C:cytoplasm"/>
    <property type="evidence" value="ECO:0007669"/>
    <property type="project" value="UniProtKB-SubCell"/>
</dbReference>
<feature type="compositionally biased region" description="Polar residues" evidence="13">
    <location>
        <begin position="265"/>
        <end position="274"/>
    </location>
</feature>
<feature type="domain" description="PDZ" evidence="16">
    <location>
        <begin position="156"/>
        <end position="249"/>
    </location>
</feature>
<dbReference type="GO" id="GO:0030036">
    <property type="term" value="P:actin cytoskeleton organization"/>
    <property type="evidence" value="ECO:0007669"/>
    <property type="project" value="TreeGrafter"/>
</dbReference>
<evidence type="ECO:0000313" key="17">
    <source>
        <dbReference type="Proteomes" id="UP000829291"/>
    </source>
</evidence>
<accession>A0A6J0C2I6</accession>
<keyword evidence="7 18" id="KW-0418">Kinase</keyword>
<sequence>MMEDIATNDTGGECGGTSICAGCLNAIDEDEFIQALSQEWHIDCFRCSACDAALSSWYFEKDGLLFCKNDYWAAYGEACQGCGQVITGPVMLAGDHKFHPECFACNSCSNFIGDGESYALVERSKLYCGVCYKRQMQPLSKTANYPFVRNPHSIRLVEIPPNTNGVIQDPKRQRGIKLSLDTSPSPRTCGGALLRISELNMSSDLMSLHIGDRILEVNGTPVKEQPIESIENLIRYSDTVLQLTIEHDPDAVSRRPSFPNAPSPVITSSLSPRTSPEGKERLFKRRDEGYISGTRSRQLRRTRDPMHKERSSSMSRLLDGSPQSSATSDLSRTRSFRVEPKNQRIFRASDLVKGELLGKGFFGQVYKVTHRDTGEVMVLKELYRVDEEAQKNFLKEVAVLRSLHHNNVLRFIGVLYKEKKLHLVTEFISGGTLRGLLHDTNESLPWEQRTSFAKDIAAGMAYLHSMNIIHRDLNSHNCLVREDKTVVVADFGLARIIQNGNSPDKRKYSRHSGEGRSSKRCERKKRYTVVGNPYWMAPEMMKGNKYDEKVDIFSYGIVLCEIIGRVQADPDYLPRSSDFGLNQNVFKEKFCANCPETFYMIAFLCCDLNPDKRPPFEVMEVWFEGLAMHLSVGAPLPSDLDFDIRHYTGPSPSSSESTTPETLAPQLKPIREGQIHQEKKRSCGCDDSTLERDPSPVSNKNPKIPDTLSPEKYSRESMSKLNENIAPNLGRYSRRNSRSKESLPEREKPSIVISPESNDFSGRYFRQNSKTKSKDASLEVTKPGMYSRQNSNKSKPQTTLNEKYYSRRQDGLPHETSDKLFSTTNDRYIKQLSDSNEITGKDNDLISRHGSEVKETVIPVPLIEKMRYVGQTNSETSLERPLTPCNIGKKFSYQLNSSSATTKTKEISRQNSSESTDGKIKSQTGFNSSDATSVLSSYLRQITKGKISPEKENRTLSRYSSSNSVNSNSSKSSSDSSRSPAGSYLRRTKISPTKEKLKHAFSRQDSTGSNKSSDNGSVEHTSKFSKLRSLSGHQKSKASQNTKPTSNEKSLEDELTLQSDLSYQKDRPKEKPVRRPSNDCLQNVVFKRDVLSRQDSFGSDASTLKKGDLYYTDSFCSNESTLKKDEFYRLNSAEADSISLQSENKVNKCLCKLSEDCKCLKEFEAKSTDDQKNDVIAHRDIVNSLQDNTRISLDKASNTSQIYSGSCRPPQNLTEDHRCYKNTGVCRQDSFGLDSAVGTMKSDFFSDLDLVKLRGGGATPELCCTPETCCTPERPLSPFESTAL</sequence>
<feature type="compositionally biased region" description="Polar residues" evidence="13">
    <location>
        <begin position="1003"/>
        <end position="1019"/>
    </location>
</feature>
<dbReference type="PROSITE" id="PS50106">
    <property type="entry name" value="PDZ"/>
    <property type="match status" value="1"/>
</dbReference>
<keyword evidence="6 12" id="KW-0547">Nucleotide-binding</keyword>
<feature type="compositionally biased region" description="Basic and acidic residues" evidence="13">
    <location>
        <begin position="301"/>
        <end position="311"/>
    </location>
</feature>
<dbReference type="Gene3D" id="1.10.510.10">
    <property type="entry name" value="Transferase(Phosphotransferase) domain 1"/>
    <property type="match status" value="1"/>
</dbReference>
<evidence type="ECO:0000256" key="8">
    <source>
        <dbReference type="ARBA" id="ARBA00022833"/>
    </source>
</evidence>
<dbReference type="SUPFAM" id="SSF50156">
    <property type="entry name" value="PDZ domain-like"/>
    <property type="match status" value="1"/>
</dbReference>
<dbReference type="PROSITE" id="PS50023">
    <property type="entry name" value="LIM_DOMAIN_2"/>
    <property type="match status" value="2"/>
</dbReference>
<dbReference type="RefSeq" id="XP_015520639.2">
    <property type="nucleotide sequence ID" value="XM_015665153.2"/>
</dbReference>
<evidence type="ECO:0000259" key="14">
    <source>
        <dbReference type="PROSITE" id="PS50011"/>
    </source>
</evidence>
<feature type="domain" description="LIM zinc-binding" evidence="15">
    <location>
        <begin position="78"/>
        <end position="138"/>
    </location>
</feature>
<dbReference type="GO" id="GO:0005524">
    <property type="term" value="F:ATP binding"/>
    <property type="evidence" value="ECO:0007669"/>
    <property type="project" value="UniProtKB-UniRule"/>
</dbReference>
<dbReference type="Pfam" id="PF00595">
    <property type="entry name" value="PDZ"/>
    <property type="match status" value="1"/>
</dbReference>
<evidence type="ECO:0000256" key="4">
    <source>
        <dbReference type="ARBA" id="ARBA00022679"/>
    </source>
</evidence>
<dbReference type="PROSITE" id="PS00107">
    <property type="entry name" value="PROTEIN_KINASE_ATP"/>
    <property type="match status" value="1"/>
</dbReference>
<feature type="domain" description="Protein kinase" evidence="14">
    <location>
        <begin position="351"/>
        <end position="623"/>
    </location>
</feature>
<dbReference type="GO" id="GO:0004674">
    <property type="term" value="F:protein serine/threonine kinase activity"/>
    <property type="evidence" value="ECO:0007669"/>
    <property type="project" value="UniProtKB-KW"/>
</dbReference>
<dbReference type="InterPro" id="IPR000719">
    <property type="entry name" value="Prot_kinase_dom"/>
</dbReference>
<dbReference type="Gene3D" id="2.30.42.10">
    <property type="match status" value="1"/>
</dbReference>
<feature type="compositionally biased region" description="Basic and acidic residues" evidence="13">
    <location>
        <begin position="276"/>
        <end position="289"/>
    </location>
</feature>
<dbReference type="InterPro" id="IPR001245">
    <property type="entry name" value="Ser-Thr/Tyr_kinase_cat_dom"/>
</dbReference>
<dbReference type="EC" id="2.7.11.1" evidence="2"/>
<dbReference type="CDD" id="cd09365">
    <property type="entry name" value="LIM2_LIMK"/>
    <property type="match status" value="1"/>
</dbReference>
<feature type="compositionally biased region" description="Basic and acidic residues" evidence="13">
    <location>
        <begin position="503"/>
        <end position="520"/>
    </location>
</feature>
<evidence type="ECO:0000256" key="11">
    <source>
        <dbReference type="PROSITE-ProRule" id="PRU00125"/>
    </source>
</evidence>
<feature type="compositionally biased region" description="Polar residues" evidence="13">
    <location>
        <begin position="909"/>
        <end position="929"/>
    </location>
</feature>
<organism evidence="18">
    <name type="scientific">Neodiprion lecontei</name>
    <name type="common">Redheaded pine sawfly</name>
    <dbReference type="NCBI Taxonomy" id="441921"/>
    <lineage>
        <taxon>Eukaryota</taxon>
        <taxon>Metazoa</taxon>
        <taxon>Ecdysozoa</taxon>
        <taxon>Arthropoda</taxon>
        <taxon>Hexapoda</taxon>
        <taxon>Insecta</taxon>
        <taxon>Pterygota</taxon>
        <taxon>Neoptera</taxon>
        <taxon>Endopterygota</taxon>
        <taxon>Hymenoptera</taxon>
        <taxon>Tenthredinoidea</taxon>
        <taxon>Diprionidae</taxon>
        <taxon>Diprioninae</taxon>
        <taxon>Neodiprion</taxon>
    </lineage>
</organism>
<feature type="domain" description="LIM zinc-binding" evidence="15">
    <location>
        <begin position="18"/>
        <end position="77"/>
    </location>
</feature>
<feature type="compositionally biased region" description="Polar residues" evidence="13">
    <location>
        <begin position="755"/>
        <end position="770"/>
    </location>
</feature>
<keyword evidence="3" id="KW-0723">Serine/threonine-protein kinase</keyword>
<dbReference type="InterPro" id="IPR011009">
    <property type="entry name" value="Kinase-like_dom_sf"/>
</dbReference>
<feature type="region of interest" description="Disordered" evidence="13">
    <location>
        <begin position="250"/>
        <end position="334"/>
    </location>
</feature>
<reference evidence="18" key="1">
    <citation type="submission" date="2025-08" db="UniProtKB">
        <authorList>
            <consortium name="RefSeq"/>
        </authorList>
    </citation>
    <scope>IDENTIFICATION</scope>
    <source>
        <tissue evidence="18">Thorax and Abdomen</tissue>
    </source>
</reference>
<feature type="region of interest" description="Disordered" evidence="13">
    <location>
        <begin position="643"/>
        <end position="799"/>
    </location>
</feature>
<keyword evidence="17" id="KW-1185">Reference proteome</keyword>
<name>A0A6J0C2I6_NEOLC</name>
<evidence type="ECO:0000259" key="15">
    <source>
        <dbReference type="PROSITE" id="PS50023"/>
    </source>
</evidence>
<evidence type="ECO:0000256" key="1">
    <source>
        <dbReference type="ARBA" id="ARBA00005843"/>
    </source>
</evidence>
<feature type="compositionally biased region" description="Basic and acidic residues" evidence="13">
    <location>
        <begin position="1063"/>
        <end position="1077"/>
    </location>
</feature>
<dbReference type="SMART" id="SM00132">
    <property type="entry name" value="LIM"/>
    <property type="match status" value="2"/>
</dbReference>
<keyword evidence="10 11" id="KW-0440">LIM domain</keyword>
<evidence type="ECO:0000259" key="16">
    <source>
        <dbReference type="PROSITE" id="PS50106"/>
    </source>
</evidence>
<dbReference type="InterPro" id="IPR001781">
    <property type="entry name" value="Znf_LIM"/>
</dbReference>
<dbReference type="Proteomes" id="UP000829291">
    <property type="component" value="Chromosome 3"/>
</dbReference>
<feature type="compositionally biased region" description="Low complexity" evidence="13">
    <location>
        <begin position="650"/>
        <end position="662"/>
    </location>
</feature>
<dbReference type="InterPro" id="IPR017441">
    <property type="entry name" value="Protein_kinase_ATP_BS"/>
</dbReference>
<dbReference type="Gene3D" id="3.30.200.20">
    <property type="entry name" value="Phosphorylase Kinase, domain 1"/>
    <property type="match status" value="1"/>
</dbReference>
<comment type="similarity">
    <text evidence="1">Belongs to the protein kinase superfamily. TKL Ser/Thr protein kinase family.</text>
</comment>
<dbReference type="PROSITE" id="PS50011">
    <property type="entry name" value="PROTEIN_KINASE_DOM"/>
    <property type="match status" value="1"/>
</dbReference>
<feature type="compositionally biased region" description="Low complexity" evidence="13">
    <location>
        <begin position="956"/>
        <end position="983"/>
    </location>
</feature>
<dbReference type="PROSITE" id="PS00478">
    <property type="entry name" value="LIM_DOMAIN_1"/>
    <property type="match status" value="2"/>
</dbReference>
<evidence type="ECO:0000256" key="2">
    <source>
        <dbReference type="ARBA" id="ARBA00012513"/>
    </source>
</evidence>
<keyword evidence="5 11" id="KW-0479">Metal-binding</keyword>
<dbReference type="Gene3D" id="2.10.110.10">
    <property type="entry name" value="Cysteine Rich Protein"/>
    <property type="match status" value="2"/>
</dbReference>
<feature type="region of interest" description="Disordered" evidence="13">
    <location>
        <begin position="502"/>
        <end position="522"/>
    </location>
</feature>
<evidence type="ECO:0000313" key="18">
    <source>
        <dbReference type="RefSeq" id="XP_015520639.2"/>
    </source>
</evidence>
<dbReference type="InterPro" id="IPR036034">
    <property type="entry name" value="PDZ_sf"/>
</dbReference>
<dbReference type="GeneID" id="107224897"/>
<dbReference type="Pfam" id="PF07714">
    <property type="entry name" value="PK_Tyr_Ser-Thr"/>
    <property type="match status" value="1"/>
</dbReference>
<evidence type="ECO:0000256" key="5">
    <source>
        <dbReference type="ARBA" id="ARBA00022723"/>
    </source>
</evidence>
<evidence type="ECO:0000256" key="10">
    <source>
        <dbReference type="ARBA" id="ARBA00023038"/>
    </source>
</evidence>
<keyword evidence="4" id="KW-0808">Transferase</keyword>
<dbReference type="SUPFAM" id="SSF57716">
    <property type="entry name" value="Glucocorticoid receptor-like (DNA-binding domain)"/>
    <property type="match status" value="2"/>
</dbReference>
<proteinExistence type="inferred from homology"/>
<feature type="compositionally biased region" description="Basic and acidic residues" evidence="13">
    <location>
        <begin position="738"/>
        <end position="749"/>
    </location>
</feature>
<dbReference type="OrthoDB" id="20134at2759"/>
<keyword evidence="9 12" id="KW-0067">ATP-binding</keyword>
<evidence type="ECO:0000256" key="3">
    <source>
        <dbReference type="ARBA" id="ARBA00022527"/>
    </source>
</evidence>